<dbReference type="EC" id="3.5.1.107" evidence="3"/>
<dbReference type="RefSeq" id="WP_259311345.1">
    <property type="nucleotide sequence ID" value="NZ_CP087164.1"/>
</dbReference>
<dbReference type="GO" id="GO:0016787">
    <property type="term" value="F:hydrolase activity"/>
    <property type="evidence" value="ECO:0007669"/>
    <property type="project" value="UniProtKB-KW"/>
</dbReference>
<name>A0A9E7C2B8_9ACTN</name>
<evidence type="ECO:0000313" key="3">
    <source>
        <dbReference type="EMBL" id="UGS37288.1"/>
    </source>
</evidence>
<protein>
    <submittedName>
        <fullName evidence="3">Maleamate amidohydrolase</fullName>
        <ecNumber evidence="3">3.5.1.107</ecNumber>
    </submittedName>
</protein>
<dbReference type="Proteomes" id="UP001162834">
    <property type="component" value="Chromosome"/>
</dbReference>
<dbReference type="PANTHER" id="PTHR43540:SF1">
    <property type="entry name" value="ISOCHORISMATASE HYDROLASE"/>
    <property type="match status" value="1"/>
</dbReference>
<dbReference type="Pfam" id="PF00857">
    <property type="entry name" value="Isochorismatase"/>
    <property type="match status" value="1"/>
</dbReference>
<dbReference type="EMBL" id="CP087164">
    <property type="protein sequence ID" value="UGS37288.1"/>
    <property type="molecule type" value="Genomic_DNA"/>
</dbReference>
<dbReference type="AlphaFoldDB" id="A0A9E7C2B8"/>
<dbReference type="InterPro" id="IPR050272">
    <property type="entry name" value="Isochorismatase-like_hydrls"/>
</dbReference>
<dbReference type="SUPFAM" id="SSF52499">
    <property type="entry name" value="Isochorismatase-like hydrolases"/>
    <property type="match status" value="1"/>
</dbReference>
<evidence type="ECO:0000259" key="2">
    <source>
        <dbReference type="Pfam" id="PF00857"/>
    </source>
</evidence>
<dbReference type="Gene3D" id="3.40.50.850">
    <property type="entry name" value="Isochorismatase-like"/>
    <property type="match status" value="1"/>
</dbReference>
<dbReference type="PANTHER" id="PTHR43540">
    <property type="entry name" value="PEROXYUREIDOACRYLATE/UREIDOACRYLATE AMIDOHYDROLASE-RELATED"/>
    <property type="match status" value="1"/>
</dbReference>
<evidence type="ECO:0000313" key="4">
    <source>
        <dbReference type="Proteomes" id="UP001162834"/>
    </source>
</evidence>
<keyword evidence="4" id="KW-1185">Reference proteome</keyword>
<dbReference type="InterPro" id="IPR000868">
    <property type="entry name" value="Isochorismatase-like_dom"/>
</dbReference>
<sequence>MSWSATTEYEAMLAELRERGMGAEMGFGRRPAIIVVDMQRGFVDPRFPLGADAEPQIAAVRELLAVARRRALPVIFATVRYDAGLADTGVWRHKIPANLQLVEGSEQVELDPRLERRPDELLIIKKHASPFFGTTLAAELTGRGVDTLLIAGFTTSGCVRACAVDASAHGFRPIVVREAVGDRRELPHLASLYDIQVKYGDVVSLERALAYLEAVEAPGAPATIAPLRSQGES</sequence>
<evidence type="ECO:0000256" key="1">
    <source>
        <dbReference type="ARBA" id="ARBA00022801"/>
    </source>
</evidence>
<organism evidence="3 4">
    <name type="scientific">Capillimicrobium parvum</name>
    <dbReference type="NCBI Taxonomy" id="2884022"/>
    <lineage>
        <taxon>Bacteria</taxon>
        <taxon>Bacillati</taxon>
        <taxon>Actinomycetota</taxon>
        <taxon>Thermoleophilia</taxon>
        <taxon>Solirubrobacterales</taxon>
        <taxon>Capillimicrobiaceae</taxon>
        <taxon>Capillimicrobium</taxon>
    </lineage>
</organism>
<gene>
    <name evidence="3" type="primary">nicF_3</name>
    <name evidence="3" type="ORF">DSM104329_03703</name>
</gene>
<proteinExistence type="predicted"/>
<feature type="domain" description="Isochorismatase-like" evidence="2">
    <location>
        <begin position="32"/>
        <end position="205"/>
    </location>
</feature>
<dbReference type="InterPro" id="IPR036380">
    <property type="entry name" value="Isochorismatase-like_sf"/>
</dbReference>
<reference evidence="3" key="1">
    <citation type="journal article" date="2022" name="Int. J. Syst. Evol. Microbiol.">
        <title>Pseudomonas aegrilactucae sp. nov. and Pseudomonas morbosilactucae sp. nov., pathogens causing bacterial rot of lettuce in Japan.</title>
        <authorList>
            <person name="Sawada H."/>
            <person name="Fujikawa T."/>
            <person name="Satou M."/>
        </authorList>
    </citation>
    <scope>NUCLEOTIDE SEQUENCE</scope>
    <source>
        <strain evidence="3">0166_1</strain>
    </source>
</reference>
<accession>A0A9E7C2B8</accession>
<keyword evidence="1 3" id="KW-0378">Hydrolase</keyword>
<dbReference type="KEGG" id="sbae:DSM104329_03703"/>